<dbReference type="SMART" id="SM00028">
    <property type="entry name" value="TPR"/>
    <property type="match status" value="4"/>
</dbReference>
<dbReference type="InterPro" id="IPR019734">
    <property type="entry name" value="TPR_rpt"/>
</dbReference>
<dbReference type="EMBL" id="NWUJ01000014">
    <property type="protein sequence ID" value="PFH31679.1"/>
    <property type="molecule type" value="Genomic_DNA"/>
</dbReference>
<feature type="domain" description="CS" evidence="3">
    <location>
        <begin position="2"/>
        <end position="89"/>
    </location>
</feature>
<dbReference type="PANTHER" id="PTHR46492">
    <property type="entry name" value="DYNEIN ASSEMBLY FACTOR 4, AXONEMAL"/>
    <property type="match status" value="1"/>
</dbReference>
<evidence type="ECO:0000313" key="4">
    <source>
        <dbReference type="EMBL" id="PFH31679.1"/>
    </source>
</evidence>
<dbReference type="VEuPathDB" id="ToxoDB:BESB_026530"/>
<dbReference type="GO" id="GO:0036159">
    <property type="term" value="P:inner dynein arm assembly"/>
    <property type="evidence" value="ECO:0007669"/>
    <property type="project" value="TreeGrafter"/>
</dbReference>
<feature type="region of interest" description="Disordered" evidence="2">
    <location>
        <begin position="253"/>
        <end position="349"/>
    </location>
</feature>
<dbReference type="InterPro" id="IPR008978">
    <property type="entry name" value="HSP20-like_chaperone"/>
</dbReference>
<feature type="region of interest" description="Disordered" evidence="2">
    <location>
        <begin position="767"/>
        <end position="796"/>
    </location>
</feature>
<feature type="compositionally biased region" description="Basic and acidic residues" evidence="2">
    <location>
        <begin position="301"/>
        <end position="313"/>
    </location>
</feature>
<dbReference type="SUPFAM" id="SSF48452">
    <property type="entry name" value="TPR-like"/>
    <property type="match status" value="2"/>
</dbReference>
<feature type="compositionally biased region" description="Basic and acidic residues" evidence="2">
    <location>
        <begin position="330"/>
        <end position="349"/>
    </location>
</feature>
<dbReference type="InterPro" id="IPR052004">
    <property type="entry name" value="Dynein_assembly_factor_4"/>
</dbReference>
<dbReference type="OrthoDB" id="348005at2759"/>
<evidence type="ECO:0000256" key="1">
    <source>
        <dbReference type="PROSITE-ProRule" id="PRU00339"/>
    </source>
</evidence>
<dbReference type="RefSeq" id="XP_029215688.1">
    <property type="nucleotide sequence ID" value="XM_029361333.1"/>
</dbReference>
<dbReference type="GO" id="GO:0036158">
    <property type="term" value="P:outer dynein arm assembly"/>
    <property type="evidence" value="ECO:0007669"/>
    <property type="project" value="TreeGrafter"/>
</dbReference>
<proteinExistence type="predicted"/>
<name>A0A2A9M138_BESBE</name>
<organism evidence="4 5">
    <name type="scientific">Besnoitia besnoiti</name>
    <name type="common">Apicomplexan protozoan</name>
    <dbReference type="NCBI Taxonomy" id="94643"/>
    <lineage>
        <taxon>Eukaryota</taxon>
        <taxon>Sar</taxon>
        <taxon>Alveolata</taxon>
        <taxon>Apicomplexa</taxon>
        <taxon>Conoidasida</taxon>
        <taxon>Coccidia</taxon>
        <taxon>Eucoccidiorida</taxon>
        <taxon>Eimeriorina</taxon>
        <taxon>Sarcocystidae</taxon>
        <taxon>Besnoitia</taxon>
    </lineage>
</organism>
<dbReference type="InterPro" id="IPR007052">
    <property type="entry name" value="CS_dom"/>
</dbReference>
<dbReference type="GeneID" id="40307705"/>
<evidence type="ECO:0000313" key="5">
    <source>
        <dbReference type="Proteomes" id="UP000224006"/>
    </source>
</evidence>
<keyword evidence="5" id="KW-1185">Reference proteome</keyword>
<accession>A0A2A9M138</accession>
<dbReference type="PANTHER" id="PTHR46492:SF1">
    <property type="entry name" value="DYNEIN AXONEMAL ASSEMBLY FACTOR 4"/>
    <property type="match status" value="1"/>
</dbReference>
<dbReference type="AlphaFoldDB" id="A0A2A9M138"/>
<protein>
    <recommendedName>
        <fullName evidence="3">CS domain-containing protein</fullName>
    </recommendedName>
</protein>
<comment type="caution">
    <text evidence="4">The sequence shown here is derived from an EMBL/GenBank/DDBJ whole genome shotgun (WGS) entry which is preliminary data.</text>
</comment>
<reference evidence="4 5" key="1">
    <citation type="submission" date="2017-09" db="EMBL/GenBank/DDBJ databases">
        <title>Genome sequencing of Besnoitia besnoiti strain Bb-Ger1.</title>
        <authorList>
            <person name="Schares G."/>
            <person name="Venepally P."/>
            <person name="Lorenzi H.A."/>
        </authorList>
    </citation>
    <scope>NUCLEOTIDE SEQUENCE [LARGE SCALE GENOMIC DNA]</scope>
    <source>
        <strain evidence="4 5">Bb-Ger1</strain>
    </source>
</reference>
<evidence type="ECO:0000256" key="2">
    <source>
        <dbReference type="SAM" id="MobiDB-lite"/>
    </source>
</evidence>
<dbReference type="KEGG" id="bbes:BESB_026530"/>
<keyword evidence="1" id="KW-0802">TPR repeat</keyword>
<dbReference type="PROSITE" id="PS51203">
    <property type="entry name" value="CS"/>
    <property type="match status" value="1"/>
</dbReference>
<sequence>MPIPVQFEWSQCPDAVVFALRIPSLSGSKLARAHKIVSPTYLRVSAPPYLFEVDLFDEIDDTSAETSVSCDQLFLKLKKKTPKLWKAPCASDNSELSPEGLRERRENSIRIYEQRQCERRKQQRNLKYEKQRTAQEEQWRFDREASQWLDSQTELEKARALQLVYGADCDYGQSSLAPDVEKKEDSHRTTDFQSQHTHRVDDVENWPHTLEIENETEDFVAGLVNQSSQVSSEAGQKQQNGHHFDMENASLELTPQSQAEVTSDEQRRSNDADTGECCSSAGAEVPGSVQEKRKIVLSFTSRRDPRLPARGDKLPPFPRDSGHSAAPKGPPHEKPPREGDPDWLRRKGDKLLKNGDIPSAMEAYSEALKLAPSARCFGNQGYCHLLLGKVDEADTQSVGYQGWLMAALIIQANAARFRAVVPRGLQCIEDCKHGLNVLSSTQQVPEGELVPALTREDARLRAILYNRVAVCFLAKGLLDRAVSMLDEALKDVSGISLDQAKLLQSDKDHIHKYVQTSSRVAGLSSKRGDVAEFLCVFSCMTNRATGRSACFWTHGIRDAFRLQHIVGKKKRADGFLRRAIQYNRHAGLATWASKESSAPTEEPTAEEAVELYTQIIDATECNAFYSLLRALHFSNRSLAFLHSRDAKACLLDCEAAAEILKAAGITPEHWPRRNTTQKGTAAVGRTSHLKVPGNSTPVAFAPASGDVLKSLWTKTRLRRAAALEFLGRMEETLEQVSSILSADATHAEATAILTRVEYKMRLASLRSGAGPAGADDTPSSSGGNSGTHGKEDGAPRSASTLAQMECLVAAAGTHLRRHEHEAALELYNRAAAMGRCQPDASDPKSLTSSVLMRVERIRALANAALCHRHLGHEESVVDVASQALQEIGELKNANNPEERVSVPHSELLKIECSCLARRTPLVFPRESCALGSVTASPQLSEETQKSSHVSTGAIRNVFIPTGSPLLRVRCSDMWHSVPSGVGRSLKRLGSSPIT</sequence>
<gene>
    <name evidence="4" type="ORF">BESB_026530</name>
</gene>
<evidence type="ECO:0000259" key="3">
    <source>
        <dbReference type="PROSITE" id="PS51203"/>
    </source>
</evidence>
<feature type="compositionally biased region" description="Basic and acidic residues" evidence="2">
    <location>
        <begin position="179"/>
        <end position="190"/>
    </location>
</feature>
<dbReference type="GO" id="GO:0003341">
    <property type="term" value="P:cilium movement"/>
    <property type="evidence" value="ECO:0007669"/>
    <property type="project" value="TreeGrafter"/>
</dbReference>
<dbReference type="Gene3D" id="1.25.40.10">
    <property type="entry name" value="Tetratricopeptide repeat domain"/>
    <property type="match status" value="2"/>
</dbReference>
<feature type="region of interest" description="Disordered" evidence="2">
    <location>
        <begin position="177"/>
        <end position="200"/>
    </location>
</feature>
<feature type="repeat" description="TPR" evidence="1">
    <location>
        <begin position="341"/>
        <end position="374"/>
    </location>
</feature>
<dbReference type="PROSITE" id="PS50005">
    <property type="entry name" value="TPR"/>
    <property type="match status" value="1"/>
</dbReference>
<dbReference type="Gene3D" id="2.60.40.790">
    <property type="match status" value="1"/>
</dbReference>
<dbReference type="STRING" id="94643.A0A2A9M138"/>
<dbReference type="SUPFAM" id="SSF49764">
    <property type="entry name" value="HSP20-like chaperones"/>
    <property type="match status" value="1"/>
</dbReference>
<dbReference type="InterPro" id="IPR011990">
    <property type="entry name" value="TPR-like_helical_dom_sf"/>
</dbReference>
<dbReference type="Proteomes" id="UP000224006">
    <property type="component" value="Unassembled WGS sequence"/>
</dbReference>